<evidence type="ECO:0000256" key="1">
    <source>
        <dbReference type="SAM" id="MobiDB-lite"/>
    </source>
</evidence>
<evidence type="ECO:0000313" key="2">
    <source>
        <dbReference type="EMBL" id="KAB7782386.1"/>
    </source>
</evidence>
<evidence type="ECO:0000313" key="3">
    <source>
        <dbReference type="Proteomes" id="UP000469949"/>
    </source>
</evidence>
<organism evidence="2 3">
    <name type="scientific">Methylorubrum populi</name>
    <dbReference type="NCBI Taxonomy" id="223967"/>
    <lineage>
        <taxon>Bacteria</taxon>
        <taxon>Pseudomonadati</taxon>
        <taxon>Pseudomonadota</taxon>
        <taxon>Alphaproteobacteria</taxon>
        <taxon>Hyphomicrobiales</taxon>
        <taxon>Methylobacteriaceae</taxon>
        <taxon>Methylorubrum</taxon>
    </lineage>
</organism>
<dbReference type="Proteomes" id="UP000469949">
    <property type="component" value="Unassembled WGS sequence"/>
</dbReference>
<gene>
    <name evidence="2" type="ORF">F8B43_5141</name>
</gene>
<dbReference type="EMBL" id="WEKV01000020">
    <property type="protein sequence ID" value="KAB7782386.1"/>
    <property type="molecule type" value="Genomic_DNA"/>
</dbReference>
<sequence>MAVLRKNFVMFRPSRLPVADAAPKPGSQRRLAENRSPAHTIRVVLRNDPGKA</sequence>
<dbReference type="AlphaFoldDB" id="A0A833J2T8"/>
<protein>
    <submittedName>
        <fullName evidence="2">Uncharacterized protein</fullName>
    </submittedName>
</protein>
<reference evidence="2 3" key="1">
    <citation type="submission" date="2019-10" db="EMBL/GenBank/DDBJ databases">
        <title>Draft Genome Sequence of the Caffeine Degrading Methylotroph Methylorubrum populi PINKEL.</title>
        <authorList>
            <person name="Dawson S.C."/>
            <person name="Zhang X."/>
            <person name="Wright M.E."/>
            <person name="Sharma G."/>
            <person name="Langner J.T."/>
            <person name="Ditty J.L."/>
            <person name="Subuyuj G.A."/>
        </authorList>
    </citation>
    <scope>NUCLEOTIDE SEQUENCE [LARGE SCALE GENOMIC DNA]</scope>
    <source>
        <strain evidence="2 3">Pinkel</strain>
    </source>
</reference>
<proteinExistence type="predicted"/>
<accession>A0A833J2T8</accession>
<feature type="region of interest" description="Disordered" evidence="1">
    <location>
        <begin position="18"/>
        <end position="52"/>
    </location>
</feature>
<comment type="caution">
    <text evidence="2">The sequence shown here is derived from an EMBL/GenBank/DDBJ whole genome shotgun (WGS) entry which is preliminary data.</text>
</comment>
<name>A0A833J2T8_9HYPH</name>